<protein>
    <recommendedName>
        <fullName evidence="4">DUF304 domain-containing protein</fullName>
    </recommendedName>
</protein>
<keyword evidence="1" id="KW-1133">Transmembrane helix</keyword>
<evidence type="ECO:0000313" key="3">
    <source>
        <dbReference type="Proteomes" id="UP000537718"/>
    </source>
</evidence>
<proteinExistence type="predicted"/>
<gene>
    <name evidence="2" type="ORF">HDE69_002535</name>
</gene>
<organism evidence="2 3">
    <name type="scientific">Pedobacter cryoconitis</name>
    <dbReference type="NCBI Taxonomy" id="188932"/>
    <lineage>
        <taxon>Bacteria</taxon>
        <taxon>Pseudomonadati</taxon>
        <taxon>Bacteroidota</taxon>
        <taxon>Sphingobacteriia</taxon>
        <taxon>Sphingobacteriales</taxon>
        <taxon>Sphingobacteriaceae</taxon>
        <taxon>Pedobacter</taxon>
    </lineage>
</organism>
<evidence type="ECO:0008006" key="4">
    <source>
        <dbReference type="Google" id="ProtNLM"/>
    </source>
</evidence>
<dbReference type="AlphaFoldDB" id="A0A7W9DK56"/>
<feature type="transmembrane region" description="Helical" evidence="1">
    <location>
        <begin position="21"/>
        <end position="44"/>
    </location>
</feature>
<name>A0A7W9DK56_9SPHI</name>
<evidence type="ECO:0000313" key="2">
    <source>
        <dbReference type="EMBL" id="MBB5621474.1"/>
    </source>
</evidence>
<comment type="caution">
    <text evidence="2">The sequence shown here is derived from an EMBL/GenBank/DDBJ whole genome shotgun (WGS) entry which is preliminary data.</text>
</comment>
<keyword evidence="1" id="KW-0472">Membrane</keyword>
<dbReference type="Proteomes" id="UP000537718">
    <property type="component" value="Unassembled WGS sequence"/>
</dbReference>
<dbReference type="EMBL" id="JACHCF010000005">
    <property type="protein sequence ID" value="MBB5621474.1"/>
    <property type="molecule type" value="Genomic_DNA"/>
</dbReference>
<sequence length="160" mass="18371">MALYNLQISDGRFSIQPNLSYYTKIKTFLAGIFLCYAVVPFLPIAHDIKVALYIFAAGLCCYVVYEFLFLANVTMIFDQGTRKVYKKTPGIYTKTLMDFEEIRLVNDTSYGELTYTIGAKSTRFINSYPISEPFSNTKKGHREQLEYETTILGPLMEFVK</sequence>
<accession>A0A7W9DK56</accession>
<feature type="transmembrane region" description="Helical" evidence="1">
    <location>
        <begin position="50"/>
        <end position="77"/>
    </location>
</feature>
<dbReference type="RefSeq" id="WP_183867447.1">
    <property type="nucleotide sequence ID" value="NZ_JACHCF010000005.1"/>
</dbReference>
<evidence type="ECO:0000256" key="1">
    <source>
        <dbReference type="SAM" id="Phobius"/>
    </source>
</evidence>
<keyword evidence="1" id="KW-0812">Transmembrane</keyword>
<reference evidence="2 3" key="1">
    <citation type="submission" date="2020-08" db="EMBL/GenBank/DDBJ databases">
        <title>Genomic Encyclopedia of Type Strains, Phase IV (KMG-V): Genome sequencing to study the core and pangenomes of soil and plant-associated prokaryotes.</title>
        <authorList>
            <person name="Whitman W."/>
        </authorList>
    </citation>
    <scope>NUCLEOTIDE SEQUENCE [LARGE SCALE GENOMIC DNA]</scope>
    <source>
        <strain evidence="2 3">MP7CTX6</strain>
    </source>
</reference>